<organism evidence="2 3">
    <name type="scientific">Leptomonas seymouri</name>
    <dbReference type="NCBI Taxonomy" id="5684"/>
    <lineage>
        <taxon>Eukaryota</taxon>
        <taxon>Discoba</taxon>
        <taxon>Euglenozoa</taxon>
        <taxon>Kinetoplastea</taxon>
        <taxon>Metakinetoplastina</taxon>
        <taxon>Trypanosomatida</taxon>
        <taxon>Trypanosomatidae</taxon>
        <taxon>Leishmaniinae</taxon>
        <taxon>Leptomonas</taxon>
    </lineage>
</organism>
<dbReference type="EMBL" id="LJSK01000169">
    <property type="protein sequence ID" value="KPI85739.1"/>
    <property type="molecule type" value="Genomic_DNA"/>
</dbReference>
<evidence type="ECO:0000313" key="2">
    <source>
        <dbReference type="EMBL" id="KPI85739.1"/>
    </source>
</evidence>
<reference evidence="2 3" key="1">
    <citation type="journal article" date="2015" name="PLoS Pathog.">
        <title>Leptomonas seymouri: Adaptations to the Dixenous Life Cycle Analyzed by Genome Sequencing, Transcriptome Profiling and Co-infection with Leishmania donovani.</title>
        <authorList>
            <person name="Kraeva N."/>
            <person name="Butenko A."/>
            <person name="Hlavacova J."/>
            <person name="Kostygov A."/>
            <person name="Myskova J."/>
            <person name="Grybchuk D."/>
            <person name="Lestinova T."/>
            <person name="Votypka J."/>
            <person name="Volf P."/>
            <person name="Opperdoes F."/>
            <person name="Flegontov P."/>
            <person name="Lukes J."/>
            <person name="Yurchenko V."/>
        </authorList>
    </citation>
    <scope>NUCLEOTIDE SEQUENCE [LARGE SCALE GENOMIC DNA]</scope>
    <source>
        <strain evidence="2 3">ATCC 30220</strain>
    </source>
</reference>
<sequence>MVLTRTNKAAIPTLDVKQRNHMQERAQRLPSAAKGHRCGCARDVGEQHSTAQPTRHPASTPSDDLTLSADNASELPSGVQEGDSPNLSPTSGRSTATREGMKPPVVAAHDDAPAMRSPFSWCIRRIRRSRFLSLLMAEWAVKKGFPLPPPIHRLYRAVEEAPRRGRHASHAPSEASVPPSQAHTSGEGGVTPPQGDVYHFTFSPHEVAQLRARQRRYLRLQHASPYAPKRVQLEGVADVLLNACEIDGSLTSTHQEEKEGYICDSLDPTLTPSERVAELLSVFCTRGIPQDEFIDAVFEFRMGVLRRTCKTIPVGVVVPAFVPPVTGLRDTVSAGRTPRGNTVAKAKGSETFSEPKVNYPHPGTPYTFEDLTRDPVQLSAEQRQERRTILLHRRTLSEDLYGVPSPYM</sequence>
<comment type="caution">
    <text evidence="2">The sequence shown here is derived from an EMBL/GenBank/DDBJ whole genome shotgun (WGS) entry which is preliminary data.</text>
</comment>
<feature type="compositionally biased region" description="Polar residues" evidence="1">
    <location>
        <begin position="47"/>
        <end position="71"/>
    </location>
</feature>
<feature type="region of interest" description="Disordered" evidence="1">
    <location>
        <begin position="1"/>
        <end position="109"/>
    </location>
</feature>
<feature type="compositionally biased region" description="Polar residues" evidence="1">
    <location>
        <begin position="83"/>
        <end position="97"/>
    </location>
</feature>
<dbReference type="VEuPathDB" id="TriTrypDB:Lsey_0169_0020"/>
<dbReference type="OMA" id="PFMAERA"/>
<dbReference type="AlphaFoldDB" id="A0A0N0P4V3"/>
<protein>
    <submittedName>
        <fullName evidence="2">Uncharacterized protein</fullName>
    </submittedName>
</protein>
<feature type="compositionally biased region" description="Basic and acidic residues" evidence="1">
    <location>
        <begin position="16"/>
        <end position="27"/>
    </location>
</feature>
<feature type="region of interest" description="Disordered" evidence="1">
    <location>
        <begin position="162"/>
        <end position="195"/>
    </location>
</feature>
<proteinExistence type="predicted"/>
<name>A0A0N0P4V3_LEPSE</name>
<evidence type="ECO:0000313" key="3">
    <source>
        <dbReference type="Proteomes" id="UP000038009"/>
    </source>
</evidence>
<keyword evidence="3" id="KW-1185">Reference proteome</keyword>
<dbReference type="Proteomes" id="UP000038009">
    <property type="component" value="Unassembled WGS sequence"/>
</dbReference>
<gene>
    <name evidence="2" type="ORF">ABL78_5188</name>
</gene>
<accession>A0A0N0P4V3</accession>
<dbReference type="OrthoDB" id="273856at2759"/>
<evidence type="ECO:0000256" key="1">
    <source>
        <dbReference type="SAM" id="MobiDB-lite"/>
    </source>
</evidence>
<feature type="region of interest" description="Disordered" evidence="1">
    <location>
        <begin position="334"/>
        <end position="361"/>
    </location>
</feature>